<dbReference type="OrthoDB" id="4989419at2"/>
<evidence type="ECO:0000256" key="3">
    <source>
        <dbReference type="ARBA" id="ARBA00022989"/>
    </source>
</evidence>
<dbReference type="EMBL" id="LT629742">
    <property type="protein sequence ID" value="SDS20560.1"/>
    <property type="molecule type" value="Genomic_DNA"/>
</dbReference>
<evidence type="ECO:0000313" key="7">
    <source>
        <dbReference type="EMBL" id="SDS20560.1"/>
    </source>
</evidence>
<evidence type="ECO:0000313" key="8">
    <source>
        <dbReference type="Proteomes" id="UP000181956"/>
    </source>
</evidence>
<keyword evidence="3 5" id="KW-1133">Transmembrane helix</keyword>
<dbReference type="RefSeq" id="WP_083363103.1">
    <property type="nucleotide sequence ID" value="NZ_LT629742.1"/>
</dbReference>
<comment type="subcellular location">
    <subcellularLocation>
        <location evidence="1">Membrane</location>
        <topology evidence="1">Multi-pass membrane protein</topology>
    </subcellularLocation>
</comment>
<feature type="transmembrane region" description="Helical" evidence="5">
    <location>
        <begin position="146"/>
        <end position="168"/>
    </location>
</feature>
<protein>
    <submittedName>
        <fullName evidence="7">Fusaric acid resistance protein-like</fullName>
    </submittedName>
</protein>
<evidence type="ECO:0000256" key="5">
    <source>
        <dbReference type="SAM" id="Phobius"/>
    </source>
</evidence>
<dbReference type="Pfam" id="PF13515">
    <property type="entry name" value="FUSC_2"/>
    <property type="match status" value="1"/>
</dbReference>
<evidence type="ECO:0000256" key="4">
    <source>
        <dbReference type="ARBA" id="ARBA00023136"/>
    </source>
</evidence>
<keyword evidence="4 5" id="KW-0472">Membrane</keyword>
<dbReference type="Proteomes" id="UP000181956">
    <property type="component" value="Chromosome I"/>
</dbReference>
<keyword evidence="8" id="KW-1185">Reference proteome</keyword>
<name>A0A1H1QAY1_9MICO</name>
<feature type="transmembrane region" description="Helical" evidence="5">
    <location>
        <begin position="74"/>
        <end position="91"/>
    </location>
</feature>
<evidence type="ECO:0000256" key="2">
    <source>
        <dbReference type="ARBA" id="ARBA00022692"/>
    </source>
</evidence>
<dbReference type="STRING" id="412690.SAMN04489834_1050"/>
<keyword evidence="2 5" id="KW-0812">Transmembrane</keyword>
<evidence type="ECO:0000259" key="6">
    <source>
        <dbReference type="Pfam" id="PF13515"/>
    </source>
</evidence>
<feature type="transmembrane region" description="Helical" evidence="5">
    <location>
        <begin position="297"/>
        <end position="322"/>
    </location>
</feature>
<feature type="domain" description="Integral membrane bound transporter" evidence="6">
    <location>
        <begin position="212"/>
        <end position="337"/>
    </location>
</feature>
<reference evidence="8" key="1">
    <citation type="submission" date="2016-10" db="EMBL/GenBank/DDBJ databases">
        <authorList>
            <person name="Varghese N."/>
            <person name="Submissions S."/>
        </authorList>
    </citation>
    <scope>NUCLEOTIDE SEQUENCE [LARGE SCALE GENOMIC DNA]</scope>
    <source>
        <strain evidence="8">DSM 21772</strain>
    </source>
</reference>
<feature type="transmembrane region" description="Helical" evidence="5">
    <location>
        <begin position="21"/>
        <end position="40"/>
    </location>
</feature>
<sequence length="352" mass="36631">MTDDAPQSLPARLRSLKPRDFEVATRAAIAVAVPLFLLLALDRLDLAAYASFGAMTALYGRSEPYRVRLRSAGIAAIGLVLSVALGTILAASGAANVLVAAALVVVIVGGIVVAAVYGLFPPTPLFFVFGLLVCAALPTPPEQVPLRIGLAAASAAFALAITMSGWLLRRAGREGDDGWFQQLTRSPRVRWAAVREPALWVAVAQNVFGALLAGAVATALGIGHPYWAVVSVVAVIPPPHARHSISRSVHRIVGTAVGVVVTGVLLFPEPPPFAIVIAVVIAQFCAEILVGRHYGAALVFVTPLALGVAHLASPLPVGTLLIDRLLETALGAAIGLLLVLAARWLTARRSQP</sequence>
<feature type="transmembrane region" description="Helical" evidence="5">
    <location>
        <begin position="328"/>
        <end position="346"/>
    </location>
</feature>
<accession>A0A1H1QAY1</accession>
<dbReference type="GO" id="GO:0016020">
    <property type="term" value="C:membrane"/>
    <property type="evidence" value="ECO:0007669"/>
    <property type="project" value="UniProtKB-SubCell"/>
</dbReference>
<dbReference type="InterPro" id="IPR049453">
    <property type="entry name" value="Memb_transporter_dom"/>
</dbReference>
<evidence type="ECO:0000256" key="1">
    <source>
        <dbReference type="ARBA" id="ARBA00004141"/>
    </source>
</evidence>
<gene>
    <name evidence="7" type="ORF">SAMN04489834_1050</name>
</gene>
<dbReference type="AlphaFoldDB" id="A0A1H1QAY1"/>
<feature type="transmembrane region" description="Helical" evidence="5">
    <location>
        <begin position="97"/>
        <end position="117"/>
    </location>
</feature>
<proteinExistence type="predicted"/>
<feature type="transmembrane region" description="Helical" evidence="5">
    <location>
        <begin position="124"/>
        <end position="140"/>
    </location>
</feature>
<organism evidence="7 8">
    <name type="scientific">Microterricola viridarii</name>
    <dbReference type="NCBI Taxonomy" id="412690"/>
    <lineage>
        <taxon>Bacteria</taxon>
        <taxon>Bacillati</taxon>
        <taxon>Actinomycetota</taxon>
        <taxon>Actinomycetes</taxon>
        <taxon>Micrococcales</taxon>
        <taxon>Microbacteriaceae</taxon>
        <taxon>Microterricola</taxon>
    </lineage>
</organism>